<dbReference type="GO" id="GO:0008195">
    <property type="term" value="F:phosphatidate phosphatase activity"/>
    <property type="evidence" value="ECO:0007669"/>
    <property type="project" value="TreeGrafter"/>
</dbReference>
<feature type="region of interest" description="Disordered" evidence="2">
    <location>
        <begin position="98"/>
        <end position="144"/>
    </location>
</feature>
<evidence type="ECO:0000259" key="4">
    <source>
        <dbReference type="Pfam" id="PF08235"/>
    </source>
</evidence>
<evidence type="ECO:0000313" key="5">
    <source>
        <dbReference type="EMBL" id="GAA0140754.1"/>
    </source>
</evidence>
<name>A0AAV3NN18_LITER</name>
<feature type="compositionally biased region" description="Basic and acidic residues" evidence="2">
    <location>
        <begin position="495"/>
        <end position="506"/>
    </location>
</feature>
<feature type="region of interest" description="Disordered" evidence="2">
    <location>
        <begin position="495"/>
        <end position="544"/>
    </location>
</feature>
<comment type="similarity">
    <text evidence="1">Belongs to the lipin family.</text>
</comment>
<evidence type="ECO:0008006" key="7">
    <source>
        <dbReference type="Google" id="ProtNLM"/>
    </source>
</evidence>
<evidence type="ECO:0000256" key="1">
    <source>
        <dbReference type="ARBA" id="ARBA00005476"/>
    </source>
</evidence>
<feature type="compositionally biased region" description="Low complexity" evidence="2">
    <location>
        <begin position="586"/>
        <end position="600"/>
    </location>
</feature>
<dbReference type="Pfam" id="PF08235">
    <property type="entry name" value="LNS2"/>
    <property type="match status" value="1"/>
</dbReference>
<feature type="compositionally biased region" description="Polar residues" evidence="2">
    <location>
        <begin position="201"/>
        <end position="226"/>
    </location>
</feature>
<sequence length="680" mass="74173">MSVVGRLGGIISKSVVSVSAPFHPFGGAVDIIVVEQPDGSYKSSPWYVKFGKFQGVLKANEKIVTMNVNDVDLDFHMHLDNKGDAYFLHKNNLEEGESVLSSSSSGEDTDGQSRIRRVSTTQSGRSDSGSEAQLDVSNVDNSQKNSKKSRILGLMFGRKSIKENRVVPEDENATSAVRAEAFERAEVAADLLEVKWSTNLDSPTSRGRKGNTTLSYGESMSNSETPTDLKRCDGLADENVVLKQNMLDSMDRAEACDGANSPSNLQIHNNLAEETVDGGAEADVDLPLDLVEVTRIRVPASEVNSQPETFTAKSPLDIEEVFITEKYKVCDSQTLESGSVCPSSSMDNPVTASCAPVVSCHQLDDEVGPSSVFTVSNISNSDTLVQGNESAMKAADDLQKPVGESLVSNILQSEISEEEQLLFGNQDDFSLNESKTIEYLSQMEEELQKEKAAQEASFLKYGLDSGELKEKPTTQKEKEVARMVKLLPNIMLPENKESSDVLHPHEVSTNSNTERGKLLSEDDLGSVKPHGSDDVQLKSPREDVENRHTTAVFGDRSKSLDSSAGGWKIWPFPRRSVSIGVPQPVANSSASSDAESSLKSPKGADEHKDVPTVTVAENMIRALTPTSEQLATLHLKEGKNIITFTFSTQMLGKQQVDAQIYLWRWDTRIVISDVDGTITR</sequence>
<comment type="caution">
    <text evidence="5">The sequence shown here is derived from an EMBL/GenBank/DDBJ whole genome shotgun (WGS) entry which is preliminary data.</text>
</comment>
<reference evidence="5 6" key="1">
    <citation type="submission" date="2024-01" db="EMBL/GenBank/DDBJ databases">
        <title>The complete chloroplast genome sequence of Lithospermum erythrorhizon: insights into the phylogenetic relationship among Boraginaceae species and the maternal lineages of purple gromwells.</title>
        <authorList>
            <person name="Okada T."/>
            <person name="Watanabe K."/>
        </authorList>
    </citation>
    <scope>NUCLEOTIDE SEQUENCE [LARGE SCALE GENOMIC DNA]</scope>
</reference>
<feature type="compositionally biased region" description="Polar residues" evidence="2">
    <location>
        <begin position="118"/>
        <end position="144"/>
    </location>
</feature>
<dbReference type="InterPro" id="IPR007651">
    <property type="entry name" value="Lipin_N"/>
</dbReference>
<gene>
    <name evidence="5" type="ORF">LIER_35280</name>
</gene>
<accession>A0AAV3NN18</accession>
<feature type="domain" description="Lipin/Ned1/Smp2 (LNS2)" evidence="4">
    <location>
        <begin position="622"/>
        <end position="680"/>
    </location>
</feature>
<feature type="region of interest" description="Disordered" evidence="2">
    <location>
        <begin position="201"/>
        <end position="230"/>
    </location>
</feature>
<dbReference type="Pfam" id="PF04571">
    <property type="entry name" value="Lipin_N"/>
    <property type="match status" value="1"/>
</dbReference>
<protein>
    <recommendedName>
        <fullName evidence="7">Phosphatidate phosphatase</fullName>
    </recommendedName>
</protein>
<evidence type="ECO:0000313" key="6">
    <source>
        <dbReference type="Proteomes" id="UP001454036"/>
    </source>
</evidence>
<dbReference type="PANTHER" id="PTHR12181:SF12">
    <property type="entry name" value="PHOSPHATIDATE PHOSPHATASE"/>
    <property type="match status" value="1"/>
</dbReference>
<keyword evidence="6" id="KW-1185">Reference proteome</keyword>
<proteinExistence type="inferred from homology"/>
<dbReference type="InterPro" id="IPR026058">
    <property type="entry name" value="LIPIN"/>
</dbReference>
<evidence type="ECO:0000256" key="2">
    <source>
        <dbReference type="SAM" id="MobiDB-lite"/>
    </source>
</evidence>
<dbReference type="PANTHER" id="PTHR12181">
    <property type="entry name" value="LIPIN"/>
    <property type="match status" value="1"/>
</dbReference>
<dbReference type="Proteomes" id="UP001454036">
    <property type="component" value="Unassembled WGS sequence"/>
</dbReference>
<feature type="compositionally biased region" description="Basic and acidic residues" evidence="2">
    <location>
        <begin position="530"/>
        <end position="544"/>
    </location>
</feature>
<feature type="region of interest" description="Disordered" evidence="2">
    <location>
        <begin position="581"/>
        <end position="609"/>
    </location>
</feature>
<dbReference type="InterPro" id="IPR013209">
    <property type="entry name" value="LNS2"/>
</dbReference>
<organism evidence="5 6">
    <name type="scientific">Lithospermum erythrorhizon</name>
    <name type="common">Purple gromwell</name>
    <name type="synonym">Lithospermum officinale var. erythrorhizon</name>
    <dbReference type="NCBI Taxonomy" id="34254"/>
    <lineage>
        <taxon>Eukaryota</taxon>
        <taxon>Viridiplantae</taxon>
        <taxon>Streptophyta</taxon>
        <taxon>Embryophyta</taxon>
        <taxon>Tracheophyta</taxon>
        <taxon>Spermatophyta</taxon>
        <taxon>Magnoliopsida</taxon>
        <taxon>eudicotyledons</taxon>
        <taxon>Gunneridae</taxon>
        <taxon>Pentapetalae</taxon>
        <taxon>asterids</taxon>
        <taxon>lamiids</taxon>
        <taxon>Boraginales</taxon>
        <taxon>Boraginaceae</taxon>
        <taxon>Boraginoideae</taxon>
        <taxon>Lithospermeae</taxon>
        <taxon>Lithospermum</taxon>
    </lineage>
</organism>
<evidence type="ECO:0000259" key="3">
    <source>
        <dbReference type="Pfam" id="PF04571"/>
    </source>
</evidence>
<dbReference type="EMBL" id="BAABME010015354">
    <property type="protein sequence ID" value="GAA0140754.1"/>
    <property type="molecule type" value="Genomic_DNA"/>
</dbReference>
<dbReference type="AlphaFoldDB" id="A0AAV3NN18"/>
<feature type="domain" description="Lipin N-terminal" evidence="3">
    <location>
        <begin position="1"/>
        <end position="95"/>
    </location>
</feature>